<dbReference type="InterPro" id="IPR041490">
    <property type="entry name" value="KstR2_TetR_C"/>
</dbReference>
<reference evidence="6 7" key="1">
    <citation type="submission" date="2021-02" db="EMBL/GenBank/DDBJ databases">
        <title>Complete genome of Desulfoluna sp. strain ASN36.</title>
        <authorList>
            <person name="Takahashi A."/>
            <person name="Kojima H."/>
            <person name="Fukui M."/>
        </authorList>
    </citation>
    <scope>NUCLEOTIDE SEQUENCE [LARGE SCALE GENOMIC DNA]</scope>
    <source>
        <strain evidence="6 7">ASN36</strain>
    </source>
</reference>
<dbReference type="PANTHER" id="PTHR30055:SF240">
    <property type="entry name" value="HTH-TYPE TRANSCRIPTIONAL REGULATOR ACRR"/>
    <property type="match status" value="1"/>
</dbReference>
<dbReference type="SUPFAM" id="SSF48498">
    <property type="entry name" value="Tetracyclin repressor-like, C-terminal domain"/>
    <property type="match status" value="1"/>
</dbReference>
<evidence type="ECO:0000313" key="7">
    <source>
        <dbReference type="Proteomes" id="UP001320148"/>
    </source>
</evidence>
<dbReference type="InterPro" id="IPR036271">
    <property type="entry name" value="Tet_transcr_reg_TetR-rel_C_sf"/>
</dbReference>
<keyword evidence="2 4" id="KW-0238">DNA-binding</keyword>
<evidence type="ECO:0000259" key="5">
    <source>
        <dbReference type="PROSITE" id="PS50977"/>
    </source>
</evidence>
<feature type="DNA-binding region" description="H-T-H motif" evidence="4">
    <location>
        <begin position="45"/>
        <end position="64"/>
    </location>
</feature>
<evidence type="ECO:0000256" key="1">
    <source>
        <dbReference type="ARBA" id="ARBA00023015"/>
    </source>
</evidence>
<gene>
    <name evidence="6" type="ORF">DSLASN_35740</name>
</gene>
<dbReference type="SUPFAM" id="SSF46689">
    <property type="entry name" value="Homeodomain-like"/>
    <property type="match status" value="1"/>
</dbReference>
<name>A0ABM7PLE8_9BACT</name>
<dbReference type="Gene3D" id="1.10.357.10">
    <property type="entry name" value="Tetracycline Repressor, domain 2"/>
    <property type="match status" value="1"/>
</dbReference>
<keyword evidence="1" id="KW-0805">Transcription regulation</keyword>
<organism evidence="6 7">
    <name type="scientific">Desulfoluna limicola</name>
    <dbReference type="NCBI Taxonomy" id="2810562"/>
    <lineage>
        <taxon>Bacteria</taxon>
        <taxon>Pseudomonadati</taxon>
        <taxon>Thermodesulfobacteriota</taxon>
        <taxon>Desulfobacteria</taxon>
        <taxon>Desulfobacterales</taxon>
        <taxon>Desulfolunaceae</taxon>
        <taxon>Desulfoluna</taxon>
    </lineage>
</organism>
<dbReference type="InterPro" id="IPR009057">
    <property type="entry name" value="Homeodomain-like_sf"/>
</dbReference>
<dbReference type="PANTHER" id="PTHR30055">
    <property type="entry name" value="HTH-TYPE TRANSCRIPTIONAL REGULATOR RUTR"/>
    <property type="match status" value="1"/>
</dbReference>
<dbReference type="InterPro" id="IPR050109">
    <property type="entry name" value="HTH-type_TetR-like_transc_reg"/>
</dbReference>
<evidence type="ECO:0000256" key="3">
    <source>
        <dbReference type="ARBA" id="ARBA00023163"/>
    </source>
</evidence>
<evidence type="ECO:0000256" key="4">
    <source>
        <dbReference type="PROSITE-ProRule" id="PRU00335"/>
    </source>
</evidence>
<evidence type="ECO:0000313" key="6">
    <source>
        <dbReference type="EMBL" id="BCS97942.1"/>
    </source>
</evidence>
<proteinExistence type="predicted"/>
<keyword evidence="7" id="KW-1185">Reference proteome</keyword>
<accession>A0ABM7PLE8</accession>
<dbReference type="Pfam" id="PF17932">
    <property type="entry name" value="TetR_C_24"/>
    <property type="match status" value="1"/>
</dbReference>
<keyword evidence="3" id="KW-0804">Transcription</keyword>
<dbReference type="InterPro" id="IPR001647">
    <property type="entry name" value="HTH_TetR"/>
</dbReference>
<dbReference type="Gene3D" id="1.10.10.60">
    <property type="entry name" value="Homeodomain-like"/>
    <property type="match status" value="1"/>
</dbReference>
<protein>
    <submittedName>
        <fullName evidence="6">TetR family transcriptional regulator</fullName>
    </submittedName>
</protein>
<feature type="domain" description="HTH tetR-type" evidence="5">
    <location>
        <begin position="22"/>
        <end position="82"/>
    </location>
</feature>
<dbReference type="PRINTS" id="PR00455">
    <property type="entry name" value="HTHTETR"/>
</dbReference>
<dbReference type="EMBL" id="AP024488">
    <property type="protein sequence ID" value="BCS97942.1"/>
    <property type="molecule type" value="Genomic_DNA"/>
</dbReference>
<dbReference type="Pfam" id="PF00440">
    <property type="entry name" value="TetR_N"/>
    <property type="match status" value="1"/>
</dbReference>
<sequence>MTRELFRENAESIRVKKEKTAVKNLERIIDAVFSISMEKGFQAMSMRDLCDESGLSMGGLYGYIKGKEELLALIQGQGRRMLERFLAESLTDLTDPFEKLDALIRAHVYLSEVARPWFFFSFMESRHLGKEDVSRAIAMEAATEKALSDLIEEGIDNNAFAPCDAELMAGLIKAMQQDWYLKRWKFKKRGTTVEQYADAVVDMAFARLARKEG</sequence>
<dbReference type="PROSITE" id="PS50977">
    <property type="entry name" value="HTH_TETR_2"/>
    <property type="match status" value="1"/>
</dbReference>
<evidence type="ECO:0000256" key="2">
    <source>
        <dbReference type="ARBA" id="ARBA00023125"/>
    </source>
</evidence>
<dbReference type="Proteomes" id="UP001320148">
    <property type="component" value="Chromosome"/>
</dbReference>